<comment type="caution">
    <text evidence="2">The sequence shown here is derived from an EMBL/GenBank/DDBJ whole genome shotgun (WGS) entry which is preliminary data.</text>
</comment>
<feature type="domain" description="Actin-like protein N-terminal" evidence="1">
    <location>
        <begin position="31"/>
        <end position="176"/>
    </location>
</feature>
<keyword evidence="3" id="KW-1185">Reference proteome</keyword>
<evidence type="ECO:0000313" key="2">
    <source>
        <dbReference type="EMBL" id="MBE9028674.1"/>
    </source>
</evidence>
<dbReference type="InterPro" id="IPR043129">
    <property type="entry name" value="ATPase_NBD"/>
</dbReference>
<protein>
    <recommendedName>
        <fullName evidence="1">Actin-like protein N-terminal domain-containing protein</fullName>
    </recommendedName>
</protein>
<dbReference type="Gene3D" id="3.30.420.40">
    <property type="match status" value="1"/>
</dbReference>
<name>A0A928VMN8_9CYAN</name>
<accession>A0A928VMN8</accession>
<sequence length="348" mass="39316">MTAMQTRPQEQAKPSKKTSLIAEPGLMRTVALDAGNYDLKYWDGIGNPSAVRSMRYQLPTGRDPVKFNDSSPLVELADGTRYHFGMQAYKYRRQQQTVVENKVDLSKLHLYACLEPGPLEDGLCRLSVNLHVSTPEPERHRKLIKEQLLGYHEFTRNEIPFEVTVERVEVEREGLGAYRTAQRMGLIPDTGYTIVIDLGGGTWLSRLIDSDGEVIDENVMDRGGSYDLATSISFDKRLANALGTTADPGIIMDGFRSGHVYADTGHGWEDWLDEYLDSWYKNIFRMVKSQYTPFMPRVTRFLVTGGSSHLIADRFAGFPLFAVMPDPQFANVRGLYPVEELQLCMTTN</sequence>
<dbReference type="CDD" id="cd10227">
    <property type="entry name" value="ASKHA_NBD_ParM-like"/>
    <property type="match status" value="1"/>
</dbReference>
<dbReference type="Proteomes" id="UP000625316">
    <property type="component" value="Unassembled WGS sequence"/>
</dbReference>
<proteinExistence type="predicted"/>
<dbReference type="RefSeq" id="WP_264323499.1">
    <property type="nucleotide sequence ID" value="NZ_JADEXQ010000006.1"/>
</dbReference>
<evidence type="ECO:0000259" key="1">
    <source>
        <dbReference type="Pfam" id="PF17989"/>
    </source>
</evidence>
<dbReference type="Pfam" id="PF17989">
    <property type="entry name" value="ALP_N"/>
    <property type="match status" value="1"/>
</dbReference>
<organism evidence="2 3">
    <name type="scientific">Romeriopsis navalis LEGE 11480</name>
    <dbReference type="NCBI Taxonomy" id="2777977"/>
    <lineage>
        <taxon>Bacteria</taxon>
        <taxon>Bacillati</taxon>
        <taxon>Cyanobacteriota</taxon>
        <taxon>Cyanophyceae</taxon>
        <taxon>Leptolyngbyales</taxon>
        <taxon>Leptolyngbyaceae</taxon>
        <taxon>Romeriopsis</taxon>
        <taxon>Romeriopsis navalis</taxon>
    </lineage>
</organism>
<reference evidence="2" key="1">
    <citation type="submission" date="2020-10" db="EMBL/GenBank/DDBJ databases">
        <authorList>
            <person name="Castelo-Branco R."/>
            <person name="Eusebio N."/>
            <person name="Adriana R."/>
            <person name="Vieira A."/>
            <person name="Brugerolle De Fraissinette N."/>
            <person name="Rezende De Castro R."/>
            <person name="Schneider M.P."/>
            <person name="Vasconcelos V."/>
            <person name="Leao P.N."/>
        </authorList>
    </citation>
    <scope>NUCLEOTIDE SEQUENCE</scope>
    <source>
        <strain evidence="2">LEGE 11480</strain>
    </source>
</reference>
<gene>
    <name evidence="2" type="ORF">IQ266_02740</name>
</gene>
<dbReference type="InterPro" id="IPR040607">
    <property type="entry name" value="ALP_N"/>
</dbReference>
<dbReference type="SUPFAM" id="SSF53067">
    <property type="entry name" value="Actin-like ATPase domain"/>
    <property type="match status" value="2"/>
</dbReference>
<dbReference type="AlphaFoldDB" id="A0A928VMN8"/>
<evidence type="ECO:0000313" key="3">
    <source>
        <dbReference type="Proteomes" id="UP000625316"/>
    </source>
</evidence>
<dbReference type="EMBL" id="JADEXQ010000006">
    <property type="protein sequence ID" value="MBE9028674.1"/>
    <property type="molecule type" value="Genomic_DNA"/>
</dbReference>